<feature type="region of interest" description="Disordered" evidence="1">
    <location>
        <begin position="22"/>
        <end position="56"/>
    </location>
</feature>
<evidence type="ECO:0000313" key="3">
    <source>
        <dbReference type="Proteomes" id="UP000298493"/>
    </source>
</evidence>
<dbReference type="Proteomes" id="UP000298493">
    <property type="component" value="Unassembled WGS sequence"/>
</dbReference>
<dbReference type="EMBL" id="SNSC02000006">
    <property type="protein sequence ID" value="TID23749.1"/>
    <property type="molecule type" value="Genomic_DNA"/>
</dbReference>
<evidence type="ECO:0000313" key="2">
    <source>
        <dbReference type="EMBL" id="TID23749.1"/>
    </source>
</evidence>
<protein>
    <submittedName>
        <fullName evidence="2">Uncharacterized protein</fullName>
    </submittedName>
</protein>
<dbReference type="AlphaFoldDB" id="A0A4Z1P9X4"/>
<comment type="caution">
    <text evidence="2">The sequence shown here is derived from an EMBL/GenBank/DDBJ whole genome shotgun (WGS) entry which is preliminary data.</text>
</comment>
<reference evidence="2 3" key="1">
    <citation type="submission" date="2019-04" db="EMBL/GenBank/DDBJ databases">
        <title>High contiguity whole genome sequence and gene annotation resource for two Venturia nashicola isolates.</title>
        <authorList>
            <person name="Prokchorchik M."/>
            <person name="Won K."/>
            <person name="Lee Y."/>
            <person name="Choi E.D."/>
            <person name="Segonzac C."/>
            <person name="Sohn K.H."/>
        </authorList>
    </citation>
    <scope>NUCLEOTIDE SEQUENCE [LARGE SCALE GENOMIC DNA]</scope>
    <source>
        <strain evidence="2 3">PRI2</strain>
    </source>
</reference>
<accession>A0A4Z1P9X4</accession>
<keyword evidence="3" id="KW-1185">Reference proteome</keyword>
<proteinExistence type="predicted"/>
<sequence length="67" mass="7457">MHVTELEERPTSNPEELMQKISSFDGSMSNFEDVGRRKNGDDGPREPGGLVVFGLEQRGVYDDDTAL</sequence>
<feature type="compositionally biased region" description="Basic and acidic residues" evidence="1">
    <location>
        <begin position="33"/>
        <end position="45"/>
    </location>
</feature>
<name>A0A4Z1P9X4_9PEZI</name>
<evidence type="ECO:0000256" key="1">
    <source>
        <dbReference type="SAM" id="MobiDB-lite"/>
    </source>
</evidence>
<gene>
    <name evidence="2" type="ORF">E6O75_ATG03385</name>
</gene>
<organism evidence="2 3">
    <name type="scientific">Venturia nashicola</name>
    <dbReference type="NCBI Taxonomy" id="86259"/>
    <lineage>
        <taxon>Eukaryota</taxon>
        <taxon>Fungi</taxon>
        <taxon>Dikarya</taxon>
        <taxon>Ascomycota</taxon>
        <taxon>Pezizomycotina</taxon>
        <taxon>Dothideomycetes</taxon>
        <taxon>Pleosporomycetidae</taxon>
        <taxon>Venturiales</taxon>
        <taxon>Venturiaceae</taxon>
        <taxon>Venturia</taxon>
    </lineage>
</organism>